<reference evidence="3" key="1">
    <citation type="journal article" date="2019" name="Int. J. Syst. Evol. Microbiol.">
        <title>The Global Catalogue of Microorganisms (GCM) 10K type strain sequencing project: providing services to taxonomists for standard genome sequencing and annotation.</title>
        <authorList>
            <consortium name="The Broad Institute Genomics Platform"/>
            <consortium name="The Broad Institute Genome Sequencing Center for Infectious Disease"/>
            <person name="Wu L."/>
            <person name="Ma J."/>
        </authorList>
    </citation>
    <scope>NUCLEOTIDE SEQUENCE [LARGE SCALE GENOMIC DNA]</scope>
    <source>
        <strain evidence="3">JCM 12607</strain>
    </source>
</reference>
<dbReference type="EMBL" id="JBHTGL010000005">
    <property type="protein sequence ID" value="MFD0621907.1"/>
    <property type="molecule type" value="Genomic_DNA"/>
</dbReference>
<comment type="caution">
    <text evidence="2">The sequence shown here is derived from an EMBL/GenBank/DDBJ whole genome shotgun (WGS) entry which is preliminary data.</text>
</comment>
<accession>A0ABW2WKG1</accession>
<dbReference type="SUPFAM" id="SSF52540">
    <property type="entry name" value="P-loop containing nucleoside triphosphate hydrolases"/>
    <property type="match status" value="1"/>
</dbReference>
<keyword evidence="1" id="KW-0732">Signal</keyword>
<feature type="signal peptide" evidence="1">
    <location>
        <begin position="1"/>
        <end position="20"/>
    </location>
</feature>
<sequence>MPVTALVSAKSCGVSASALALTLASKRPSLLAECDPAGGTIRAGLLDGRATAGFGLYHLAAAERTGPDALANAFANHLWPLDEGGHRKLLPGLTDPAQAAALGRTWPALSDVLHVLAGEAGYDVFIDAGRLALESGHLHPVLTPAPLLHRADLVLLVVRSTEQSLTLARHVIDPLRTELQERGSGADALGLLLIEGGTYRAHQVSDALKGVPVLGALPWDTDTAQYLTTGGRPPRGYARSPLLRHARTATEQFEAATSRRRIQQEYPARSANPQMAGVLQRLAEQRGGSRG</sequence>
<gene>
    <name evidence="2" type="ORF">ACFQ2K_02930</name>
</gene>
<dbReference type="InterPro" id="IPR027417">
    <property type="entry name" value="P-loop_NTPase"/>
</dbReference>
<keyword evidence="3" id="KW-1185">Reference proteome</keyword>
<dbReference type="Proteomes" id="UP001596915">
    <property type="component" value="Unassembled WGS sequence"/>
</dbReference>
<evidence type="ECO:0000313" key="2">
    <source>
        <dbReference type="EMBL" id="MFD0621907.1"/>
    </source>
</evidence>
<feature type="chain" id="PRO_5047304866" evidence="1">
    <location>
        <begin position="21"/>
        <end position="291"/>
    </location>
</feature>
<name>A0ABW2WKG1_9ACTN</name>
<proteinExistence type="predicted"/>
<protein>
    <submittedName>
        <fullName evidence="2">MinD/ParA family protein</fullName>
    </submittedName>
</protein>
<organism evidence="2 3">
    <name type="scientific">Streptomyces sanglieri</name>
    <dbReference type="NCBI Taxonomy" id="193460"/>
    <lineage>
        <taxon>Bacteria</taxon>
        <taxon>Bacillati</taxon>
        <taxon>Actinomycetota</taxon>
        <taxon>Actinomycetes</taxon>
        <taxon>Kitasatosporales</taxon>
        <taxon>Streptomycetaceae</taxon>
        <taxon>Streptomyces</taxon>
    </lineage>
</organism>
<evidence type="ECO:0000256" key="1">
    <source>
        <dbReference type="SAM" id="SignalP"/>
    </source>
</evidence>
<evidence type="ECO:0000313" key="3">
    <source>
        <dbReference type="Proteomes" id="UP001596915"/>
    </source>
</evidence>
<dbReference type="Gene3D" id="3.40.50.300">
    <property type="entry name" value="P-loop containing nucleotide triphosphate hydrolases"/>
    <property type="match status" value="1"/>
</dbReference>